<feature type="region of interest" description="Disordered" evidence="7">
    <location>
        <begin position="737"/>
        <end position="758"/>
    </location>
</feature>
<dbReference type="InterPro" id="IPR038096">
    <property type="entry name" value="TEA/ATTS_sf"/>
</dbReference>
<organism evidence="9 10">
    <name type="scientific">Candida orthopsilosis (strain 90-125)</name>
    <name type="common">Yeast</name>
    <dbReference type="NCBI Taxonomy" id="1136231"/>
    <lineage>
        <taxon>Eukaryota</taxon>
        <taxon>Fungi</taxon>
        <taxon>Dikarya</taxon>
        <taxon>Ascomycota</taxon>
        <taxon>Saccharomycotina</taxon>
        <taxon>Pichiomycetes</taxon>
        <taxon>Debaryomycetaceae</taxon>
        <taxon>Candida/Lodderomyces clade</taxon>
        <taxon>Candida</taxon>
    </lineage>
</organism>
<feature type="domain" description="TEA" evidence="8">
    <location>
        <begin position="186"/>
        <end position="260"/>
    </location>
</feature>
<evidence type="ECO:0000259" key="8">
    <source>
        <dbReference type="PROSITE" id="PS51088"/>
    </source>
</evidence>
<dbReference type="PROSITE" id="PS51088">
    <property type="entry name" value="TEA_2"/>
    <property type="match status" value="1"/>
</dbReference>
<evidence type="ECO:0000256" key="5">
    <source>
        <dbReference type="ARBA" id="ARBA00023242"/>
    </source>
</evidence>
<gene>
    <name evidence="9" type="ORF">CORT_0C03220</name>
</gene>
<proteinExistence type="inferred from homology"/>
<reference evidence="9 10" key="1">
    <citation type="journal article" date="2012" name="PLoS ONE">
        <title>Sequence and analysis of the genome of the pathogenic yeast Candida orthopsilosis.</title>
        <authorList>
            <person name="Riccombeni A."/>
            <person name="Vidanes G."/>
            <person name="Proux-Wera E."/>
            <person name="Wolfe K.H."/>
            <person name="Butler G."/>
        </authorList>
    </citation>
    <scope>NUCLEOTIDE SEQUENCE [LARGE SCALE GENOMIC DNA]</scope>
    <source>
        <strain evidence="9 10">Co 90-125</strain>
    </source>
</reference>
<dbReference type="AlphaFoldDB" id="H8X3Q9"/>
<evidence type="ECO:0000256" key="4">
    <source>
        <dbReference type="ARBA" id="ARBA00023163"/>
    </source>
</evidence>
<dbReference type="KEGG" id="cot:CORT_0C03220"/>
<comment type="subcellular location">
    <subcellularLocation>
        <location evidence="1">Nucleus</location>
    </subcellularLocation>
</comment>
<dbReference type="GO" id="GO:0000978">
    <property type="term" value="F:RNA polymerase II cis-regulatory region sequence-specific DNA binding"/>
    <property type="evidence" value="ECO:0007669"/>
    <property type="project" value="TreeGrafter"/>
</dbReference>
<keyword evidence="5" id="KW-0539">Nucleus</keyword>
<evidence type="ECO:0000256" key="2">
    <source>
        <dbReference type="ARBA" id="ARBA00008421"/>
    </source>
</evidence>
<evidence type="ECO:0000313" key="9">
    <source>
        <dbReference type="EMBL" id="CCG25697.1"/>
    </source>
</evidence>
<feature type="region of interest" description="Disordered" evidence="7">
    <location>
        <begin position="302"/>
        <end position="347"/>
    </location>
</feature>
<accession>H8X3Q9</accession>
<evidence type="ECO:0000256" key="3">
    <source>
        <dbReference type="ARBA" id="ARBA00023015"/>
    </source>
</evidence>
<feature type="compositionally biased region" description="Polar residues" evidence="7">
    <location>
        <begin position="302"/>
        <end position="317"/>
    </location>
</feature>
<dbReference type="HOGENOM" id="CLU_022080_0_0_1"/>
<feature type="DNA-binding region" description="TEA" evidence="6">
    <location>
        <begin position="186"/>
        <end position="260"/>
    </location>
</feature>
<dbReference type="GeneID" id="14539560"/>
<dbReference type="GO" id="GO:0005667">
    <property type="term" value="C:transcription regulator complex"/>
    <property type="evidence" value="ECO:0007669"/>
    <property type="project" value="TreeGrafter"/>
</dbReference>
<dbReference type="Proteomes" id="UP000005018">
    <property type="component" value="Chromosome 3"/>
</dbReference>
<dbReference type="RefSeq" id="XP_003868601.1">
    <property type="nucleotide sequence ID" value="XM_003868553.1"/>
</dbReference>
<evidence type="ECO:0000256" key="7">
    <source>
        <dbReference type="SAM" id="MobiDB-lite"/>
    </source>
</evidence>
<evidence type="ECO:0000256" key="6">
    <source>
        <dbReference type="PROSITE-ProRule" id="PRU00505"/>
    </source>
</evidence>
<dbReference type="EMBL" id="HE681721">
    <property type="protein sequence ID" value="CCG25697.1"/>
    <property type="molecule type" value="Genomic_DNA"/>
</dbReference>
<sequence length="824" mass="91966">MSSYVLDLSQELQQGLQGLVPTTQDTAATAAAATTTAATTTTTELEDMPPPSQEDFSKRKKLPIIVDVALDANGKQLYQIHESSKLVRKEMPRSTNFNLHHELTAEELSFIQNGGGSVGVGARILDKANTRLGDNQQEDYYTHSSEDHDVSLFNKEDGVVDSTTYSQSTDSDLQHINKLNHEGFSRVEDTDIWSEDVEQAFEEVLTFIPKNGLNKIKIAGRSCGRNELVSDYIFTKTGKFRTRKQVSSHIQVIKNLGQNQKIIDLINNGPNFENEDDQAKTMKKFESVFSKINLSKSLGFSNSMKRKSTSNATSESGGTVIDGTSKLVSIHPPATKRRRKSQTSETNLPELEIGNFYMSVNNYNSDSVLLTIQKNSFNKYGILKHLKLNDNATISRRFPGMVEFENSPNIPVLHNMARIYLPDDFSPKAYDVGSGFSANYNLKCKDYLPPPSSSPSSSSSLTTKLKSKQFSIFTCIYSYGQEVSKYNQAGIQLNQECQFIINFWKPFIRFVLMSKSDQEVATALKGLSIKQIVYEQNHRGGGVNYNDSAIVQDDDSFMVLKSRVKLVLLWEFSQVYDSLQAITTTTKIILPGGVNNDHLVTADENIVPQVITYKDPNRVFVDDDEEGEEENAYNDDEGVVDYDTGAAAEVDSSMNSNFKMGKATATTATVPLPGPDHFDDFTAATTATNATTTMRPFSSKVPLSNPEYGPELRYPPHFVLGNDPHLQQQALDSNSFTAQSHPLHQHPAPPPPSHHHYHPDYEIQVQQQVPVHYHHPHPGYKLHQSANMDLMMVPSGPVHLEPVPNFQDYQYTNQGYIQGYASDY</sequence>
<evidence type="ECO:0000313" key="10">
    <source>
        <dbReference type="Proteomes" id="UP000005018"/>
    </source>
</evidence>
<dbReference type="PANTHER" id="PTHR11834">
    <property type="entry name" value="TRANSCRIPTIONAL ENHANCER FACTOR TEF RELATED"/>
    <property type="match status" value="1"/>
</dbReference>
<dbReference type="SMART" id="SM00426">
    <property type="entry name" value="TEA"/>
    <property type="match status" value="1"/>
</dbReference>
<evidence type="ECO:0000256" key="1">
    <source>
        <dbReference type="ARBA" id="ARBA00004123"/>
    </source>
</evidence>
<dbReference type="Pfam" id="PF01285">
    <property type="entry name" value="TEA"/>
    <property type="match status" value="1"/>
</dbReference>
<dbReference type="InterPro" id="IPR000818">
    <property type="entry name" value="TEA/ATTS_dom"/>
</dbReference>
<protein>
    <submittedName>
        <fullName evidence="9">Tec1 TEA/ATTS transcription factor</fullName>
    </submittedName>
</protein>
<dbReference type="InterPro" id="IPR050937">
    <property type="entry name" value="TEC1_TEAD_TF"/>
</dbReference>
<keyword evidence="3" id="KW-0805">Transcription regulation</keyword>
<dbReference type="PRINTS" id="PR00065">
    <property type="entry name" value="TEADOMAIN"/>
</dbReference>
<feature type="region of interest" description="Disordered" evidence="7">
    <location>
        <begin position="37"/>
        <end position="58"/>
    </location>
</feature>
<name>H8X3Q9_CANO9</name>
<dbReference type="GO" id="GO:0000981">
    <property type="term" value="F:DNA-binding transcription factor activity, RNA polymerase II-specific"/>
    <property type="evidence" value="ECO:0007669"/>
    <property type="project" value="TreeGrafter"/>
</dbReference>
<dbReference type="eggNOG" id="KOG3841">
    <property type="taxonomic scope" value="Eukaryota"/>
</dbReference>
<dbReference type="PANTHER" id="PTHR11834:SF0">
    <property type="entry name" value="PROTEIN SCALLOPED"/>
    <property type="match status" value="1"/>
</dbReference>
<dbReference type="Gene3D" id="6.10.20.40">
    <property type="entry name" value="TEA/ATTS domain"/>
    <property type="match status" value="1"/>
</dbReference>
<dbReference type="GO" id="GO:0005634">
    <property type="term" value="C:nucleus"/>
    <property type="evidence" value="ECO:0007669"/>
    <property type="project" value="UniProtKB-SubCell"/>
</dbReference>
<keyword evidence="4" id="KW-0804">Transcription</keyword>
<comment type="similarity">
    <text evidence="2">Belongs to the TEC1 family.</text>
</comment>
<dbReference type="OrthoDB" id="10006572at2759"/>
<keyword evidence="10" id="KW-1185">Reference proteome</keyword>